<dbReference type="CDD" id="cd04590">
    <property type="entry name" value="CBS_pair_CorC_HlyC_assoc"/>
    <property type="match status" value="1"/>
</dbReference>
<keyword evidence="4 8" id="KW-1133">Transmembrane helix</keyword>
<dbReference type="EMBL" id="PUHZ01000005">
    <property type="protein sequence ID" value="PQO47303.1"/>
    <property type="molecule type" value="Genomic_DNA"/>
</dbReference>
<dbReference type="PROSITE" id="PS51371">
    <property type="entry name" value="CBS"/>
    <property type="match status" value="2"/>
</dbReference>
<dbReference type="InterPro" id="IPR000644">
    <property type="entry name" value="CBS_dom"/>
</dbReference>
<protein>
    <recommendedName>
        <fullName evidence="14">HlyC/CorC family transporter</fullName>
    </recommendedName>
</protein>
<evidence type="ECO:0008006" key="14">
    <source>
        <dbReference type="Google" id="ProtNLM"/>
    </source>
</evidence>
<evidence type="ECO:0000313" key="13">
    <source>
        <dbReference type="Proteomes" id="UP000237819"/>
    </source>
</evidence>
<reference evidence="12 13" key="1">
    <citation type="submission" date="2018-02" db="EMBL/GenBank/DDBJ databases">
        <title>Comparative genomes isolates from brazilian mangrove.</title>
        <authorList>
            <person name="Araujo J.E."/>
            <person name="Taketani R.G."/>
            <person name="Silva M.C.P."/>
            <person name="Loureco M.V."/>
            <person name="Andreote F.D."/>
        </authorList>
    </citation>
    <scope>NUCLEOTIDE SEQUENCE [LARGE SCALE GENOMIC DNA]</scope>
    <source>
        <strain evidence="12 13">Nap-Phe MGV</strain>
    </source>
</reference>
<gene>
    <name evidence="12" type="ORF">C5Y93_04475</name>
</gene>
<evidence type="ECO:0000259" key="11">
    <source>
        <dbReference type="PROSITE" id="PS51846"/>
    </source>
</evidence>
<keyword evidence="5 7" id="KW-0129">CBS domain</keyword>
<sequence>MFRPPVFLEMKGRETEIPVHRERPDRSFVTTPFAGRRMLILILYIVGFIFLSGVAALVDAAILSVSHSEVEEMVMKKLPGSAALQAVKGSLTRAVVVVVILTNTINVLGPILAGNKAIDLYGNTVIGIVTAILTFGTIIFSEIIPKSLATHYAPVISRISAPPILALIYVLYPIVLPLDWLSRQFQSGERPVGTEAQIRSLAALGRTAGHIDNDEVRLVHRAFLLNDKTAADIMTPLKDVVAVKQDATVRQAAQHVFQHTYSRYPVFGHSVNEPLGMLLSHDILAALTEEQDNATIENIVRPTLTIPGTIRCDDLLKEFRAKRIHLAIVQEQEKTIGLVTLEDVLEELVGEIDDEKESTT</sequence>
<organism evidence="12 13">
    <name type="scientific">Blastopirellula marina</name>
    <dbReference type="NCBI Taxonomy" id="124"/>
    <lineage>
        <taxon>Bacteria</taxon>
        <taxon>Pseudomonadati</taxon>
        <taxon>Planctomycetota</taxon>
        <taxon>Planctomycetia</taxon>
        <taxon>Pirellulales</taxon>
        <taxon>Pirellulaceae</taxon>
        <taxon>Blastopirellula</taxon>
    </lineage>
</organism>
<accession>A0A2S8GS97</accession>
<dbReference type="PROSITE" id="PS51846">
    <property type="entry name" value="CNNM"/>
    <property type="match status" value="1"/>
</dbReference>
<evidence type="ECO:0000256" key="3">
    <source>
        <dbReference type="ARBA" id="ARBA00022737"/>
    </source>
</evidence>
<evidence type="ECO:0000256" key="2">
    <source>
        <dbReference type="ARBA" id="ARBA00022692"/>
    </source>
</evidence>
<evidence type="ECO:0000256" key="1">
    <source>
        <dbReference type="ARBA" id="ARBA00004141"/>
    </source>
</evidence>
<feature type="transmembrane region" description="Helical" evidence="9">
    <location>
        <begin position="94"/>
        <end position="113"/>
    </location>
</feature>
<evidence type="ECO:0000256" key="9">
    <source>
        <dbReference type="SAM" id="Phobius"/>
    </source>
</evidence>
<evidence type="ECO:0000256" key="5">
    <source>
        <dbReference type="ARBA" id="ARBA00023122"/>
    </source>
</evidence>
<dbReference type="Pfam" id="PF00571">
    <property type="entry name" value="CBS"/>
    <property type="match status" value="2"/>
</dbReference>
<dbReference type="PANTHER" id="PTHR22777">
    <property type="entry name" value="HEMOLYSIN-RELATED"/>
    <property type="match status" value="1"/>
</dbReference>
<dbReference type="InterPro" id="IPR044751">
    <property type="entry name" value="Ion_transp-like_CBS"/>
</dbReference>
<feature type="domain" description="CBS" evidence="10">
    <location>
        <begin position="234"/>
        <end position="293"/>
    </location>
</feature>
<evidence type="ECO:0000256" key="6">
    <source>
        <dbReference type="ARBA" id="ARBA00023136"/>
    </source>
</evidence>
<dbReference type="Gene3D" id="3.10.580.10">
    <property type="entry name" value="CBS-domain"/>
    <property type="match status" value="1"/>
</dbReference>
<dbReference type="Pfam" id="PF01595">
    <property type="entry name" value="CNNM"/>
    <property type="match status" value="1"/>
</dbReference>
<name>A0A2S8GS97_9BACT</name>
<evidence type="ECO:0000259" key="10">
    <source>
        <dbReference type="PROSITE" id="PS51371"/>
    </source>
</evidence>
<dbReference type="Proteomes" id="UP000237819">
    <property type="component" value="Unassembled WGS sequence"/>
</dbReference>
<dbReference type="SUPFAM" id="SSF54631">
    <property type="entry name" value="CBS-domain pair"/>
    <property type="match status" value="1"/>
</dbReference>
<evidence type="ECO:0000256" key="4">
    <source>
        <dbReference type="ARBA" id="ARBA00022989"/>
    </source>
</evidence>
<comment type="subcellular location">
    <subcellularLocation>
        <location evidence="1">Membrane</location>
        <topology evidence="1">Multi-pass membrane protein</topology>
    </subcellularLocation>
</comment>
<dbReference type="SMART" id="SM00116">
    <property type="entry name" value="CBS"/>
    <property type="match status" value="2"/>
</dbReference>
<feature type="transmembrane region" description="Helical" evidence="9">
    <location>
        <begin position="120"/>
        <end position="144"/>
    </location>
</feature>
<proteinExistence type="predicted"/>
<feature type="transmembrane region" description="Helical" evidence="9">
    <location>
        <begin position="41"/>
        <end position="65"/>
    </location>
</feature>
<evidence type="ECO:0000256" key="8">
    <source>
        <dbReference type="PROSITE-ProRule" id="PRU01193"/>
    </source>
</evidence>
<feature type="transmembrane region" description="Helical" evidence="9">
    <location>
        <begin position="164"/>
        <end position="181"/>
    </location>
</feature>
<dbReference type="PANTHER" id="PTHR22777:SF4">
    <property type="entry name" value="UPF0053 PROTEIN SLL1254"/>
    <property type="match status" value="1"/>
</dbReference>
<dbReference type="InterPro" id="IPR002550">
    <property type="entry name" value="CNNM"/>
</dbReference>
<evidence type="ECO:0000313" key="12">
    <source>
        <dbReference type="EMBL" id="PQO47303.1"/>
    </source>
</evidence>
<dbReference type="AlphaFoldDB" id="A0A2S8GS97"/>
<feature type="domain" description="CBS" evidence="10">
    <location>
        <begin position="299"/>
        <end position="355"/>
    </location>
</feature>
<dbReference type="GO" id="GO:0005886">
    <property type="term" value="C:plasma membrane"/>
    <property type="evidence" value="ECO:0007669"/>
    <property type="project" value="TreeGrafter"/>
</dbReference>
<feature type="domain" description="CNNM transmembrane" evidence="11">
    <location>
        <begin position="34"/>
        <end position="215"/>
    </location>
</feature>
<dbReference type="InterPro" id="IPR046342">
    <property type="entry name" value="CBS_dom_sf"/>
</dbReference>
<comment type="caution">
    <text evidence="12">The sequence shown here is derived from an EMBL/GenBank/DDBJ whole genome shotgun (WGS) entry which is preliminary data.</text>
</comment>
<keyword evidence="2 8" id="KW-0812">Transmembrane</keyword>
<keyword evidence="3" id="KW-0677">Repeat</keyword>
<evidence type="ECO:0000256" key="7">
    <source>
        <dbReference type="PROSITE-ProRule" id="PRU00703"/>
    </source>
</evidence>
<keyword evidence="6 8" id="KW-0472">Membrane</keyword>